<dbReference type="EMBL" id="CP125669">
    <property type="protein sequence ID" value="WHP04856.1"/>
    <property type="molecule type" value="Genomic_DNA"/>
</dbReference>
<dbReference type="PANTHER" id="PTHR30093">
    <property type="entry name" value="GENERAL SECRETION PATHWAY PROTEIN G"/>
    <property type="match status" value="1"/>
</dbReference>
<evidence type="ECO:0000256" key="3">
    <source>
        <dbReference type="SAM" id="Phobius"/>
    </source>
</evidence>
<keyword evidence="3" id="KW-1133">Transmembrane helix</keyword>
<sequence length="122" mass="12569">MKSMQKGFTLIELMIVVAIIGILAAIALPAYRDYMQRSANSACLGEAKAYMGTAVADSADLRTPSNPRYSACLASSAVTGASARTAYTGGTNVTFIPQTRGNAAILKNTICNGATGSCNLAP</sequence>
<accession>A0ABY8S0J7</accession>
<evidence type="ECO:0000256" key="2">
    <source>
        <dbReference type="ARBA" id="ARBA00022481"/>
    </source>
</evidence>
<dbReference type="Gene3D" id="3.30.700.10">
    <property type="entry name" value="Glycoprotein, Type 4 Pilin"/>
    <property type="match status" value="1"/>
</dbReference>
<feature type="transmembrane region" description="Helical" evidence="3">
    <location>
        <begin position="7"/>
        <end position="31"/>
    </location>
</feature>
<dbReference type="PANTHER" id="PTHR30093:SF34">
    <property type="entry name" value="PREPILIN PEPTIDASE-DEPENDENT PROTEIN D"/>
    <property type="match status" value="1"/>
</dbReference>
<keyword evidence="3" id="KW-0812">Transmembrane</keyword>
<keyword evidence="5" id="KW-1185">Reference proteome</keyword>
<keyword evidence="2" id="KW-0488">Methylation</keyword>
<dbReference type="NCBIfam" id="TIGR02532">
    <property type="entry name" value="IV_pilin_GFxxxE"/>
    <property type="match status" value="1"/>
</dbReference>
<organism evidence="4 5">
    <name type="scientific">Acinetobacter corruptisaponis</name>
    <dbReference type="NCBI Taxonomy" id="3045147"/>
    <lineage>
        <taxon>Bacteria</taxon>
        <taxon>Pseudomonadati</taxon>
        <taxon>Pseudomonadota</taxon>
        <taxon>Gammaproteobacteria</taxon>
        <taxon>Moraxellales</taxon>
        <taxon>Moraxellaceae</taxon>
        <taxon>Acinetobacter</taxon>
    </lineage>
</organism>
<proteinExistence type="inferred from homology"/>
<evidence type="ECO:0000313" key="4">
    <source>
        <dbReference type="EMBL" id="WHP04856.1"/>
    </source>
</evidence>
<evidence type="ECO:0000256" key="1">
    <source>
        <dbReference type="ARBA" id="ARBA00005233"/>
    </source>
</evidence>
<reference evidence="4 5" key="1">
    <citation type="submission" date="2023-05" db="EMBL/GenBank/DDBJ databases">
        <title>The complete genome of Acinetobacter sp. nov KCTC 92772.</title>
        <authorList>
            <person name="Zhou G."/>
        </authorList>
    </citation>
    <scope>NUCLEOTIDE SEQUENCE [LARGE SCALE GENOMIC DNA]</scope>
    <source>
        <strain evidence="4 5">KCTC 92772</strain>
    </source>
</reference>
<dbReference type="InterPro" id="IPR012902">
    <property type="entry name" value="N_methyl_site"/>
</dbReference>
<comment type="similarity">
    <text evidence="1">Belongs to the N-Me-Phe pilin family.</text>
</comment>
<dbReference type="Proteomes" id="UP001229836">
    <property type="component" value="Chromosome"/>
</dbReference>
<dbReference type="PROSITE" id="PS00409">
    <property type="entry name" value="PROKAR_NTER_METHYL"/>
    <property type="match status" value="1"/>
</dbReference>
<evidence type="ECO:0000313" key="5">
    <source>
        <dbReference type="Proteomes" id="UP001229836"/>
    </source>
</evidence>
<dbReference type="InterPro" id="IPR045584">
    <property type="entry name" value="Pilin-like"/>
</dbReference>
<keyword evidence="3" id="KW-0472">Membrane</keyword>
<dbReference type="Pfam" id="PF07963">
    <property type="entry name" value="N_methyl"/>
    <property type="match status" value="1"/>
</dbReference>
<protein>
    <submittedName>
        <fullName evidence="4">Prepilin-type N-terminal cleavage/methylation domain-containing protein</fullName>
    </submittedName>
</protein>
<gene>
    <name evidence="4" type="ORF">QLH32_12460</name>
</gene>
<name>A0ABY8S0J7_9GAMM</name>
<dbReference type="SUPFAM" id="SSF54523">
    <property type="entry name" value="Pili subunits"/>
    <property type="match status" value="1"/>
</dbReference>